<dbReference type="SUPFAM" id="SSF55785">
    <property type="entry name" value="PYP-like sensor domain (PAS domain)"/>
    <property type="match status" value="1"/>
</dbReference>
<dbReference type="FunFam" id="3.30.70.270:FF:000001">
    <property type="entry name" value="Diguanylate cyclase domain protein"/>
    <property type="match status" value="1"/>
</dbReference>
<dbReference type="InterPro" id="IPR029787">
    <property type="entry name" value="Nucleotide_cyclase"/>
</dbReference>
<dbReference type="CDD" id="cd01949">
    <property type="entry name" value="GGDEF"/>
    <property type="match status" value="1"/>
</dbReference>
<dbReference type="InterPro" id="IPR001633">
    <property type="entry name" value="EAL_dom"/>
</dbReference>
<dbReference type="CDD" id="cd01948">
    <property type="entry name" value="EAL"/>
    <property type="match status" value="1"/>
</dbReference>
<reference evidence="4" key="1">
    <citation type="submission" date="2011-01" db="EMBL/GenBank/DDBJ databases">
        <title>Complete sequence of chromosome of Acidobacterium sp. MP5ACTX9.</title>
        <authorList>
            <consortium name="US DOE Joint Genome Institute"/>
            <person name="Lucas S."/>
            <person name="Copeland A."/>
            <person name="Lapidus A."/>
            <person name="Cheng J.-F."/>
            <person name="Goodwin L."/>
            <person name="Pitluck S."/>
            <person name="Teshima H."/>
            <person name="Detter J.C."/>
            <person name="Han C."/>
            <person name="Tapia R."/>
            <person name="Land M."/>
            <person name="Hauser L."/>
            <person name="Kyrpides N."/>
            <person name="Ivanova N."/>
            <person name="Ovchinnikova G."/>
            <person name="Pagani I."/>
            <person name="Rawat S.R."/>
            <person name="Mannisto M."/>
            <person name="Haggblom M.M."/>
            <person name="Woyke T."/>
        </authorList>
    </citation>
    <scope>NUCLEOTIDE SEQUENCE [LARGE SCALE GENOMIC DNA]</scope>
    <source>
        <strain evidence="4">MP5ACTX9</strain>
    </source>
</reference>
<name>E8WXZ2_GRATM</name>
<dbReference type="OrthoDB" id="101222at2"/>
<dbReference type="Proteomes" id="UP000000343">
    <property type="component" value="Chromosome"/>
</dbReference>
<dbReference type="Pfam" id="PF00563">
    <property type="entry name" value="EAL"/>
    <property type="match status" value="1"/>
</dbReference>
<dbReference type="EMBL" id="CP002480">
    <property type="protein sequence ID" value="ADW67531.1"/>
    <property type="molecule type" value="Genomic_DNA"/>
</dbReference>
<dbReference type="InterPro" id="IPR000160">
    <property type="entry name" value="GGDEF_dom"/>
</dbReference>
<dbReference type="AlphaFoldDB" id="E8WXZ2"/>
<dbReference type="SMART" id="SM00267">
    <property type="entry name" value="GGDEF"/>
    <property type="match status" value="1"/>
</dbReference>
<evidence type="ECO:0000259" key="2">
    <source>
        <dbReference type="PROSITE" id="PS50887"/>
    </source>
</evidence>
<dbReference type="eggNOG" id="COG5001">
    <property type="taxonomic scope" value="Bacteria"/>
</dbReference>
<dbReference type="GO" id="GO:0003824">
    <property type="term" value="F:catalytic activity"/>
    <property type="evidence" value="ECO:0007669"/>
    <property type="project" value="UniProtKB-ARBA"/>
</dbReference>
<dbReference type="STRING" id="1198114.AciX9_0459"/>
<evidence type="ECO:0000313" key="3">
    <source>
        <dbReference type="EMBL" id="ADW67531.1"/>
    </source>
</evidence>
<dbReference type="PANTHER" id="PTHR44757">
    <property type="entry name" value="DIGUANYLATE CYCLASE DGCP"/>
    <property type="match status" value="1"/>
</dbReference>
<dbReference type="InterPro" id="IPR043128">
    <property type="entry name" value="Rev_trsase/Diguanyl_cyclase"/>
</dbReference>
<dbReference type="CDD" id="cd00130">
    <property type="entry name" value="PAS"/>
    <property type="match status" value="1"/>
</dbReference>
<dbReference type="Gene3D" id="3.20.20.450">
    <property type="entry name" value="EAL domain"/>
    <property type="match status" value="1"/>
</dbReference>
<dbReference type="PROSITE" id="PS50883">
    <property type="entry name" value="EAL"/>
    <property type="match status" value="1"/>
</dbReference>
<dbReference type="RefSeq" id="WP_013578859.1">
    <property type="nucleotide sequence ID" value="NC_015064.1"/>
</dbReference>
<dbReference type="InterPro" id="IPR000014">
    <property type="entry name" value="PAS"/>
</dbReference>
<organism evidence="4">
    <name type="scientific">Granulicella tundricola (strain ATCC BAA-1859 / DSM 23138 / MP5ACTX9)</name>
    <dbReference type="NCBI Taxonomy" id="1198114"/>
    <lineage>
        <taxon>Bacteria</taxon>
        <taxon>Pseudomonadati</taxon>
        <taxon>Acidobacteriota</taxon>
        <taxon>Terriglobia</taxon>
        <taxon>Terriglobales</taxon>
        <taxon>Acidobacteriaceae</taxon>
        <taxon>Granulicella</taxon>
    </lineage>
</organism>
<feature type="domain" description="GGDEF" evidence="2">
    <location>
        <begin position="183"/>
        <end position="316"/>
    </location>
</feature>
<dbReference type="PANTHER" id="PTHR44757:SF2">
    <property type="entry name" value="BIOFILM ARCHITECTURE MAINTENANCE PROTEIN MBAA"/>
    <property type="match status" value="1"/>
</dbReference>
<dbReference type="NCBIfam" id="TIGR00254">
    <property type="entry name" value="GGDEF"/>
    <property type="match status" value="1"/>
</dbReference>
<evidence type="ECO:0000313" key="4">
    <source>
        <dbReference type="Proteomes" id="UP000000343"/>
    </source>
</evidence>
<dbReference type="Gene3D" id="3.30.450.20">
    <property type="entry name" value="PAS domain"/>
    <property type="match status" value="1"/>
</dbReference>
<dbReference type="Gene3D" id="3.30.70.270">
    <property type="match status" value="1"/>
</dbReference>
<dbReference type="Pfam" id="PF00990">
    <property type="entry name" value="GGDEF"/>
    <property type="match status" value="1"/>
</dbReference>
<dbReference type="PROSITE" id="PS50887">
    <property type="entry name" value="GGDEF"/>
    <property type="match status" value="1"/>
</dbReference>
<dbReference type="SUPFAM" id="SSF141868">
    <property type="entry name" value="EAL domain-like"/>
    <property type="match status" value="1"/>
</dbReference>
<dbReference type="PaxDb" id="1198114-AciX9_0459"/>
<sequence>MAEQDNTFRMHLSGPGPLDVTHFSGTRRDALPGADFLFEENPLAMFVYDKASLRLVATNARALDQYGYTREEFLALSLNQLLNDPAPIVHDPSAENLLASSERVERHRTKSGGSLTVEVRERQALAEGRTLCLVVAMDITENKKEQARWQTIAMQDSLTGLANRISLEERARQALITARRNGHRVAILCIDLDRFKQINDWYGHSIGDECLKELGSRLTRRLRGMDVVARVGGEEFTVVLAEVESAQSAMIVANFLLQAIGKVFEVENHTLTMGASIGVAVYPDHGTESDELQRLADLAMYRAKRAGGNRAFIAQESTDPYVDDGSHMEACIRTALAEETFQLHYQLEYRPNGTVRGMEALLRLPRQGGGFIEPDRFIPVAEESGLIYPIGYWVLAQACRQLKMWNTPGREPMRIAVNVSPLQLLRPDYAVSVMNVVQEWGIEPSWLELEITERVVVNFDEVAKGMRLLHSQGIRFAIDDFGTGYSSLQHLNRLPISTVKIDRSFVNRICDANGSYPIVEAIVAMGHSLKMEVIAEGVEKREQRAALERIGVDGMQGHLLARPASIDEIEAILGLSAHPDGTA</sequence>
<dbReference type="SUPFAM" id="SSF55073">
    <property type="entry name" value="Nucleotide cyclase"/>
    <property type="match status" value="1"/>
</dbReference>
<protein>
    <submittedName>
        <fullName evidence="3">Diguanylate cyclase/phosphodiesterase with PAS/PAC sensor(S)</fullName>
    </submittedName>
</protein>
<proteinExistence type="predicted"/>
<dbReference type="HOGENOM" id="CLU_000445_70_20_0"/>
<dbReference type="InterPro" id="IPR035919">
    <property type="entry name" value="EAL_sf"/>
</dbReference>
<accession>E8WXZ2</accession>
<feature type="domain" description="EAL" evidence="1">
    <location>
        <begin position="325"/>
        <end position="577"/>
    </location>
</feature>
<evidence type="ECO:0000259" key="1">
    <source>
        <dbReference type="PROSITE" id="PS50883"/>
    </source>
</evidence>
<gene>
    <name evidence="3" type="ordered locus">AciX9_0459</name>
</gene>
<dbReference type="NCBIfam" id="TIGR00229">
    <property type="entry name" value="sensory_box"/>
    <property type="match status" value="1"/>
</dbReference>
<dbReference type="InterPro" id="IPR052155">
    <property type="entry name" value="Biofilm_reg_signaling"/>
</dbReference>
<dbReference type="InterPro" id="IPR035965">
    <property type="entry name" value="PAS-like_dom_sf"/>
</dbReference>
<dbReference type="SMART" id="SM00052">
    <property type="entry name" value="EAL"/>
    <property type="match status" value="1"/>
</dbReference>
<dbReference type="KEGG" id="acm:AciX9_0459"/>
<keyword evidence="4" id="KW-1185">Reference proteome</keyword>